<evidence type="ECO:0000259" key="3">
    <source>
        <dbReference type="PROSITE" id="PS50157"/>
    </source>
</evidence>
<keyword evidence="1" id="KW-0863">Zinc-finger</keyword>
<dbReference type="PROSITE" id="PS00028">
    <property type="entry name" value="ZINC_FINGER_C2H2_1"/>
    <property type="match status" value="2"/>
</dbReference>
<dbReference type="GO" id="GO:0006357">
    <property type="term" value="P:regulation of transcription by RNA polymerase II"/>
    <property type="evidence" value="ECO:0007669"/>
    <property type="project" value="TreeGrafter"/>
</dbReference>
<accession>A0AAI8VD96</accession>
<reference evidence="4" key="1">
    <citation type="submission" date="2023-10" db="EMBL/GenBank/DDBJ databases">
        <authorList>
            <person name="Hackl T."/>
        </authorList>
    </citation>
    <scope>NUCLEOTIDE SEQUENCE</scope>
</reference>
<dbReference type="Gene3D" id="3.30.160.60">
    <property type="entry name" value="Classic Zinc Finger"/>
    <property type="match status" value="2"/>
</dbReference>
<dbReference type="GO" id="GO:0005634">
    <property type="term" value="C:nucleus"/>
    <property type="evidence" value="ECO:0007669"/>
    <property type="project" value="TreeGrafter"/>
</dbReference>
<feature type="compositionally biased region" description="Basic and acidic residues" evidence="2">
    <location>
        <begin position="202"/>
        <end position="217"/>
    </location>
</feature>
<dbReference type="PANTHER" id="PTHR46179:SF19">
    <property type="entry name" value="C2H2 FINGER DOMAIN TRANSCRIPTION FACTOR (EUROFUNG)-RELATED"/>
    <property type="match status" value="1"/>
</dbReference>
<feature type="compositionally biased region" description="Basic and acidic residues" evidence="2">
    <location>
        <begin position="250"/>
        <end position="261"/>
    </location>
</feature>
<feature type="region of interest" description="Disordered" evidence="2">
    <location>
        <begin position="82"/>
        <end position="186"/>
    </location>
</feature>
<dbReference type="GO" id="GO:0008270">
    <property type="term" value="F:zinc ion binding"/>
    <property type="evidence" value="ECO:0007669"/>
    <property type="project" value="UniProtKB-KW"/>
</dbReference>
<dbReference type="InterPro" id="IPR013087">
    <property type="entry name" value="Znf_C2H2_type"/>
</dbReference>
<sequence length="526" mass="58792">MSDEGLEAYVYNHALHSNEDADVPKEDRAQGYGQYSAFATTEHPSYPPHFWETNQSPIIDLSRRMNAAQPLSQIQADEALSLADPPRDFPPLDISSADSASLVPQDNDELSTETCKPTLQPISTPHDGDTDQDDVYEQGLCGGSNRSPYSREAEDEPWVTVSSSFSHSGMARSSEPRTCPSASSGVAFKTDGQSECALEADDKADAPHEPDGHDHAKSTPAAVDPKNQAALKQFLDSLESGVLESLGYKKETPQEFEDSKAKSSSVSGPGHGYACSEPQCTKKFARKCELKKHEKRHEKPYGCTFQGCTKKFGSKNDWKRHENSQHFMLEMWKCDEKHDRLVEPCGKVSHRRELFRGHLSKEHHINDPNVLDVKLETCRVGRNCEARFWCGFCQKIIAITQKGLQAWAERFNHIDDHFSGRNNQAQREISEWKNVDPANPRVESVDSDDSSDVSSPPPPPATITNVRYSAKDERPRLHSSKSKRKREDGSAHSTSKRAKAARRYYCVRKFPTAVGYDLTTYPVSMS</sequence>
<organism evidence="4 5">
    <name type="scientific">Anthostomella pinea</name>
    <dbReference type="NCBI Taxonomy" id="933095"/>
    <lineage>
        <taxon>Eukaryota</taxon>
        <taxon>Fungi</taxon>
        <taxon>Dikarya</taxon>
        <taxon>Ascomycota</taxon>
        <taxon>Pezizomycotina</taxon>
        <taxon>Sordariomycetes</taxon>
        <taxon>Xylariomycetidae</taxon>
        <taxon>Xylariales</taxon>
        <taxon>Xylariaceae</taxon>
        <taxon>Anthostomella</taxon>
    </lineage>
</organism>
<evidence type="ECO:0000256" key="2">
    <source>
        <dbReference type="SAM" id="MobiDB-lite"/>
    </source>
</evidence>
<evidence type="ECO:0000256" key="1">
    <source>
        <dbReference type="PROSITE-ProRule" id="PRU00042"/>
    </source>
</evidence>
<evidence type="ECO:0000313" key="5">
    <source>
        <dbReference type="Proteomes" id="UP001295740"/>
    </source>
</evidence>
<feature type="compositionally biased region" description="Polar residues" evidence="2">
    <location>
        <begin position="112"/>
        <end position="123"/>
    </location>
</feature>
<dbReference type="AlphaFoldDB" id="A0AAI8VD96"/>
<name>A0AAI8VD96_9PEZI</name>
<dbReference type="PANTHER" id="PTHR46179">
    <property type="entry name" value="ZINC FINGER PROTEIN"/>
    <property type="match status" value="1"/>
</dbReference>
<feature type="domain" description="C2H2-type" evidence="3">
    <location>
        <begin position="273"/>
        <end position="302"/>
    </location>
</feature>
<dbReference type="EMBL" id="CAUWAG010000004">
    <property type="protein sequence ID" value="CAJ2502870.1"/>
    <property type="molecule type" value="Genomic_DNA"/>
</dbReference>
<feature type="region of interest" description="Disordered" evidence="2">
    <location>
        <begin position="434"/>
        <end position="500"/>
    </location>
</feature>
<dbReference type="InterPro" id="IPR036236">
    <property type="entry name" value="Znf_C2H2_sf"/>
</dbReference>
<gene>
    <name evidence="4" type="ORF">KHLLAP_LOCUS3338</name>
</gene>
<dbReference type="Proteomes" id="UP001295740">
    <property type="component" value="Unassembled WGS sequence"/>
</dbReference>
<dbReference type="SMART" id="SM00355">
    <property type="entry name" value="ZnF_C2H2"/>
    <property type="match status" value="3"/>
</dbReference>
<keyword evidence="1" id="KW-0479">Metal-binding</keyword>
<keyword evidence="5" id="KW-1185">Reference proteome</keyword>
<dbReference type="InterPro" id="IPR051061">
    <property type="entry name" value="Zinc_finger_trans_reg"/>
</dbReference>
<comment type="caution">
    <text evidence="4">The sequence shown here is derived from an EMBL/GenBank/DDBJ whole genome shotgun (WGS) entry which is preliminary data.</text>
</comment>
<feature type="region of interest" description="Disordered" evidence="2">
    <location>
        <begin position="202"/>
        <end position="223"/>
    </location>
</feature>
<proteinExistence type="predicted"/>
<feature type="region of interest" description="Disordered" evidence="2">
    <location>
        <begin position="250"/>
        <end position="274"/>
    </location>
</feature>
<dbReference type="SUPFAM" id="SSF57667">
    <property type="entry name" value="beta-beta-alpha zinc fingers"/>
    <property type="match status" value="1"/>
</dbReference>
<keyword evidence="1" id="KW-0862">Zinc</keyword>
<evidence type="ECO:0000313" key="4">
    <source>
        <dbReference type="EMBL" id="CAJ2502870.1"/>
    </source>
</evidence>
<dbReference type="PROSITE" id="PS50157">
    <property type="entry name" value="ZINC_FINGER_C2H2_2"/>
    <property type="match status" value="1"/>
</dbReference>
<protein>
    <submittedName>
        <fullName evidence="4">Uu.00g102640.m01.CDS01</fullName>
    </submittedName>
</protein>